<keyword evidence="3" id="KW-0472">Membrane</keyword>
<organism evidence="5 6">
    <name type="scientific">Leptospira kmetyi</name>
    <dbReference type="NCBI Taxonomy" id="408139"/>
    <lineage>
        <taxon>Bacteria</taxon>
        <taxon>Pseudomonadati</taxon>
        <taxon>Spirochaetota</taxon>
        <taxon>Spirochaetia</taxon>
        <taxon>Leptospirales</taxon>
        <taxon>Leptospiraceae</taxon>
        <taxon>Leptospira</taxon>
    </lineage>
</organism>
<keyword evidence="3" id="KW-1133">Transmembrane helix</keyword>
<comment type="caution">
    <text evidence="5">The sequence shown here is derived from an EMBL/GenBank/DDBJ whole genome shotgun (WGS) entry which is preliminary data.</text>
</comment>
<evidence type="ECO:0000256" key="2">
    <source>
        <dbReference type="SAM" id="MobiDB-lite"/>
    </source>
</evidence>
<keyword evidence="3" id="KW-0812">Transmembrane</keyword>
<protein>
    <submittedName>
        <fullName evidence="5">Alpha/beta hydrolase</fullName>
    </submittedName>
</protein>
<reference evidence="5 6" key="1">
    <citation type="submission" date="2017-07" db="EMBL/GenBank/DDBJ databases">
        <title>Leptospira spp. isolated from tropical soils.</title>
        <authorList>
            <person name="Thibeaux R."/>
            <person name="Iraola G."/>
            <person name="Ferres I."/>
            <person name="Bierque E."/>
            <person name="Girault D."/>
            <person name="Soupe-Gilbert M.-E."/>
            <person name="Picardeau M."/>
            <person name="Goarant C."/>
        </authorList>
    </citation>
    <scope>NUCLEOTIDE SEQUENCE [LARGE SCALE GENOMIC DNA]</scope>
    <source>
        <strain evidence="5 6">JW2-C-B1</strain>
    </source>
</reference>
<gene>
    <name evidence="5" type="ORF">CH378_06160</name>
</gene>
<dbReference type="SUPFAM" id="SSF53474">
    <property type="entry name" value="alpha/beta-Hydrolases"/>
    <property type="match status" value="1"/>
</dbReference>
<keyword evidence="1 5" id="KW-0378">Hydrolase</keyword>
<accession>A0ABX4NBF5</accession>
<evidence type="ECO:0000259" key="4">
    <source>
        <dbReference type="Pfam" id="PF00561"/>
    </source>
</evidence>
<dbReference type="GO" id="GO:0016787">
    <property type="term" value="F:hydrolase activity"/>
    <property type="evidence" value="ECO:0007669"/>
    <property type="project" value="UniProtKB-KW"/>
</dbReference>
<dbReference type="PANTHER" id="PTHR43798">
    <property type="entry name" value="MONOACYLGLYCEROL LIPASE"/>
    <property type="match status" value="1"/>
</dbReference>
<dbReference type="InterPro" id="IPR000073">
    <property type="entry name" value="AB_hydrolase_1"/>
</dbReference>
<name>A0ABX4NBF5_9LEPT</name>
<dbReference type="PANTHER" id="PTHR43798:SF31">
    <property type="entry name" value="AB HYDROLASE SUPERFAMILY PROTEIN YCLE"/>
    <property type="match status" value="1"/>
</dbReference>
<feature type="region of interest" description="Disordered" evidence="2">
    <location>
        <begin position="242"/>
        <end position="312"/>
    </location>
</feature>
<evidence type="ECO:0000313" key="6">
    <source>
        <dbReference type="Proteomes" id="UP000231919"/>
    </source>
</evidence>
<feature type="compositionally biased region" description="Basic and acidic residues" evidence="2">
    <location>
        <begin position="242"/>
        <end position="251"/>
    </location>
</feature>
<feature type="transmembrane region" description="Helical" evidence="3">
    <location>
        <begin position="138"/>
        <end position="158"/>
    </location>
</feature>
<evidence type="ECO:0000256" key="1">
    <source>
        <dbReference type="ARBA" id="ARBA00022801"/>
    </source>
</evidence>
<dbReference type="InterPro" id="IPR050266">
    <property type="entry name" value="AB_hydrolase_sf"/>
</dbReference>
<feature type="compositionally biased region" description="Basic residues" evidence="2">
    <location>
        <begin position="294"/>
        <end position="312"/>
    </location>
</feature>
<keyword evidence="6" id="KW-1185">Reference proteome</keyword>
<dbReference type="EMBL" id="NPDP01000008">
    <property type="protein sequence ID" value="PJZ30696.1"/>
    <property type="molecule type" value="Genomic_DNA"/>
</dbReference>
<evidence type="ECO:0000256" key="3">
    <source>
        <dbReference type="SAM" id="Phobius"/>
    </source>
</evidence>
<dbReference type="Pfam" id="PF00561">
    <property type="entry name" value="Abhydrolase_1"/>
    <property type="match status" value="1"/>
</dbReference>
<proteinExistence type="predicted"/>
<feature type="domain" description="AB hydrolase-1" evidence="4">
    <location>
        <begin position="53"/>
        <end position="182"/>
    </location>
</feature>
<dbReference type="InterPro" id="IPR029058">
    <property type="entry name" value="AB_hydrolase_fold"/>
</dbReference>
<sequence length="312" mass="34836">MNDHLAYVSDNRSVRNPFLQILMEKWYTILYIWHAIIGIFTQLEDSPEGDKRPVVLVSGFLGRTLSWEPMLKHLSANGHPVYVIPLGFQVGNIRTKSKILENFLIEKNIKDCYIVGHSMGGLISAGLTYKGRDRVKKIFIAGTPVRGTVLAYFAPFFICCWQMMPNSKFIREVGEVFEKLPNVQSVFTQKDQIILPSENSRLGHFDDVELPEAGHLNLFMGPLGIECLFDLITAEENKDPKPIIRKVESSKPQESSTAKSSSKSSTNVSLKSSVSASSSKKKSVAKKSAPVSKSAKRQPAPKKKAPAKKKKR</sequence>
<feature type="transmembrane region" description="Helical" evidence="3">
    <location>
        <begin position="26"/>
        <end position="43"/>
    </location>
</feature>
<feature type="compositionally biased region" description="Low complexity" evidence="2">
    <location>
        <begin position="252"/>
        <end position="278"/>
    </location>
</feature>
<evidence type="ECO:0000313" key="5">
    <source>
        <dbReference type="EMBL" id="PJZ30696.1"/>
    </source>
</evidence>
<dbReference type="Proteomes" id="UP000231919">
    <property type="component" value="Unassembled WGS sequence"/>
</dbReference>
<dbReference type="Gene3D" id="3.40.50.1820">
    <property type="entry name" value="alpha/beta hydrolase"/>
    <property type="match status" value="1"/>
</dbReference>